<evidence type="ECO:0000313" key="2">
    <source>
        <dbReference type="Proteomes" id="UP000028643"/>
    </source>
</evidence>
<comment type="caution">
    <text evidence="1">The sequence shown here is derived from an EMBL/GenBank/DDBJ whole genome shotgun (WGS) entry which is preliminary data.</text>
</comment>
<name>A0A085VKN4_PSESX</name>
<accession>A0A085VKN4</accession>
<reference evidence="1 2" key="1">
    <citation type="submission" date="2014-07" db="EMBL/GenBank/DDBJ databases">
        <title>Draft Genome Sequences of Environmental Pseudomonas syringae strains.</title>
        <authorList>
            <person name="Baltrus D.A."/>
            <person name="Berge O."/>
            <person name="Morris C."/>
        </authorList>
    </citation>
    <scope>NUCLEOTIDE SEQUENCE [LARGE SCALE GENOMIC DNA]</scope>
    <source>
        <strain evidence="1 2">CEB003</strain>
    </source>
</reference>
<dbReference type="PATRIC" id="fig|317.174.peg.338"/>
<evidence type="ECO:0000313" key="1">
    <source>
        <dbReference type="EMBL" id="KFE55997.1"/>
    </source>
</evidence>
<dbReference type="EMBL" id="JPQT01000021">
    <property type="protein sequence ID" value="KFE55997.1"/>
    <property type="molecule type" value="Genomic_DNA"/>
</dbReference>
<sequence length="105" mass="11849">MPWPSAAKPASCRFTLQLNIEFRPAWFDGALKIKIKNRARARARAALNRRDPYLKCRSEFIREVFVAATQIYGVSTGPFLDKSGATGECVHIPRGSELAREGRQR</sequence>
<proteinExistence type="predicted"/>
<dbReference type="Proteomes" id="UP000028643">
    <property type="component" value="Unassembled WGS sequence"/>
</dbReference>
<protein>
    <submittedName>
        <fullName evidence="1">Uncharacterized protein</fullName>
    </submittedName>
</protein>
<organism evidence="1 2">
    <name type="scientific">Pseudomonas syringae</name>
    <dbReference type="NCBI Taxonomy" id="317"/>
    <lineage>
        <taxon>Bacteria</taxon>
        <taxon>Pseudomonadati</taxon>
        <taxon>Pseudomonadota</taxon>
        <taxon>Gammaproteobacteria</taxon>
        <taxon>Pseudomonadales</taxon>
        <taxon>Pseudomonadaceae</taxon>
        <taxon>Pseudomonas</taxon>
    </lineage>
</organism>
<gene>
    <name evidence="1" type="ORF">IV02_01645</name>
</gene>
<dbReference type="AlphaFoldDB" id="A0A085VKN4"/>